<evidence type="ECO:0000313" key="3">
    <source>
        <dbReference type="EMBL" id="OCK84611.1"/>
    </source>
</evidence>
<keyword evidence="2" id="KW-1133">Transmembrane helix</keyword>
<feature type="region of interest" description="Disordered" evidence="1">
    <location>
        <begin position="622"/>
        <end position="668"/>
    </location>
</feature>
<feature type="transmembrane region" description="Helical" evidence="2">
    <location>
        <begin position="38"/>
        <end position="58"/>
    </location>
</feature>
<protein>
    <submittedName>
        <fullName evidence="3">Uncharacterized protein</fullName>
    </submittedName>
</protein>
<feature type="region of interest" description="Disordered" evidence="1">
    <location>
        <begin position="530"/>
        <end position="581"/>
    </location>
</feature>
<name>A0A8E2EIW3_9PEZI</name>
<feature type="transmembrane region" description="Helical" evidence="2">
    <location>
        <begin position="122"/>
        <end position="140"/>
    </location>
</feature>
<sequence length="668" mass="72998">MTMNTTLSNNGVSWPQSNQTRMLIDNFKLAQVQTLRTMHITLGAFSLGLALLMVFRILHDARRASLMRVTLRPRRFDFLTSVHPAELVPLVLASGIAVQEIIFVTVQSTALDSVMVPGCKGIAMVVFPAIFLQGYINLVFGAETAIRSLKTKRFAPRGKWTTTICLAVVAFMLLLTWIPTVVWLSPHHCVGSLVWFPLRYELIALVLLVLMIFFFLALAAVISIQLMRTIKVDPNERIAASRVCYYLLVATIIYALIIPFEIQAHLHDFDSSVTTTRIAEIPLFSSGVYVSFIHLFLRVNASRMAIKPLGAPWQSRPRIRFFGPSDLELNISGPLMNRPDSQDGLVARPEKERMAEEGEYYGPEKDNRRPEERAASPGLKTPVDPTKWPLPPNPVQGMFSPKSPSTPGHKRTKSTYSLFPTRAEEIPRLPATVYTPPSASASAATPKRTMSSATSKRQTQTSISTDAPSVTDVHEASLLWLHPPPPLFSSQRHRRDESTESSATVQIGLRFSVAPAAIAAANCSALNRALSPTPATSGSLRRDPSDSSGESIGLPIQVPSSDSSFTDLPLQTGNTPSPPLPPPLAIVSAMRPNLRTKPALVDITAQNSGIYLQAARDKVLPPTPRGSAVSRLSQPTALSGLRMNPVSPAKTSPISRPVRSPLPEGGWI</sequence>
<dbReference type="OrthoDB" id="5368516at2759"/>
<feature type="compositionally biased region" description="Polar residues" evidence="1">
    <location>
        <begin position="448"/>
        <end position="468"/>
    </location>
</feature>
<evidence type="ECO:0000256" key="1">
    <source>
        <dbReference type="SAM" id="MobiDB-lite"/>
    </source>
</evidence>
<feature type="compositionally biased region" description="Polar residues" evidence="1">
    <location>
        <begin position="558"/>
        <end position="575"/>
    </location>
</feature>
<dbReference type="Proteomes" id="UP000250266">
    <property type="component" value="Unassembled WGS sequence"/>
</dbReference>
<organism evidence="3 4">
    <name type="scientific">Lepidopterella palustris CBS 459.81</name>
    <dbReference type="NCBI Taxonomy" id="1314670"/>
    <lineage>
        <taxon>Eukaryota</taxon>
        <taxon>Fungi</taxon>
        <taxon>Dikarya</taxon>
        <taxon>Ascomycota</taxon>
        <taxon>Pezizomycotina</taxon>
        <taxon>Dothideomycetes</taxon>
        <taxon>Pleosporomycetidae</taxon>
        <taxon>Mytilinidiales</taxon>
        <taxon>Argynnaceae</taxon>
        <taxon>Lepidopterella</taxon>
    </lineage>
</organism>
<gene>
    <name evidence="3" type="ORF">K432DRAFT_288619</name>
</gene>
<feature type="region of interest" description="Disordered" evidence="1">
    <location>
        <begin position="482"/>
        <end position="503"/>
    </location>
</feature>
<feature type="region of interest" description="Disordered" evidence="1">
    <location>
        <begin position="332"/>
        <end position="470"/>
    </location>
</feature>
<evidence type="ECO:0000313" key="4">
    <source>
        <dbReference type="Proteomes" id="UP000250266"/>
    </source>
</evidence>
<feature type="transmembrane region" description="Helical" evidence="2">
    <location>
        <begin position="160"/>
        <end position="182"/>
    </location>
</feature>
<feature type="compositionally biased region" description="Low complexity" evidence="1">
    <location>
        <begin position="430"/>
        <end position="446"/>
    </location>
</feature>
<dbReference type="EMBL" id="KV744834">
    <property type="protein sequence ID" value="OCK84611.1"/>
    <property type="molecule type" value="Genomic_DNA"/>
</dbReference>
<feature type="transmembrane region" description="Helical" evidence="2">
    <location>
        <begin position="78"/>
        <end position="102"/>
    </location>
</feature>
<keyword evidence="2" id="KW-0472">Membrane</keyword>
<dbReference type="AlphaFoldDB" id="A0A8E2EIW3"/>
<feature type="transmembrane region" description="Helical" evidence="2">
    <location>
        <begin position="243"/>
        <end position="266"/>
    </location>
</feature>
<reference evidence="3 4" key="1">
    <citation type="journal article" date="2016" name="Nat. Commun.">
        <title>Ectomycorrhizal ecology is imprinted in the genome of the dominant symbiotic fungus Cenococcum geophilum.</title>
        <authorList>
            <consortium name="DOE Joint Genome Institute"/>
            <person name="Peter M."/>
            <person name="Kohler A."/>
            <person name="Ohm R.A."/>
            <person name="Kuo A."/>
            <person name="Krutzmann J."/>
            <person name="Morin E."/>
            <person name="Arend M."/>
            <person name="Barry K.W."/>
            <person name="Binder M."/>
            <person name="Choi C."/>
            <person name="Clum A."/>
            <person name="Copeland A."/>
            <person name="Grisel N."/>
            <person name="Haridas S."/>
            <person name="Kipfer T."/>
            <person name="LaButti K."/>
            <person name="Lindquist E."/>
            <person name="Lipzen A."/>
            <person name="Maire R."/>
            <person name="Meier B."/>
            <person name="Mihaltcheva S."/>
            <person name="Molinier V."/>
            <person name="Murat C."/>
            <person name="Poggeler S."/>
            <person name="Quandt C.A."/>
            <person name="Sperisen C."/>
            <person name="Tritt A."/>
            <person name="Tisserant E."/>
            <person name="Crous P.W."/>
            <person name="Henrissat B."/>
            <person name="Nehls U."/>
            <person name="Egli S."/>
            <person name="Spatafora J.W."/>
            <person name="Grigoriev I.V."/>
            <person name="Martin F.M."/>
        </authorList>
    </citation>
    <scope>NUCLEOTIDE SEQUENCE [LARGE SCALE GENOMIC DNA]</scope>
    <source>
        <strain evidence="3 4">CBS 459.81</strain>
    </source>
</reference>
<accession>A0A8E2EIW3</accession>
<keyword evidence="2" id="KW-0812">Transmembrane</keyword>
<keyword evidence="4" id="KW-1185">Reference proteome</keyword>
<feature type="compositionally biased region" description="Basic and acidic residues" evidence="1">
    <location>
        <begin position="348"/>
        <end position="374"/>
    </location>
</feature>
<feature type="transmembrane region" description="Helical" evidence="2">
    <location>
        <begin position="278"/>
        <end position="297"/>
    </location>
</feature>
<proteinExistence type="predicted"/>
<evidence type="ECO:0000256" key="2">
    <source>
        <dbReference type="SAM" id="Phobius"/>
    </source>
</evidence>
<feature type="transmembrane region" description="Helical" evidence="2">
    <location>
        <begin position="202"/>
        <end position="222"/>
    </location>
</feature>